<sequence length="589" mass="63762">MSVDTRSEGHSAANGTKHRSFVPAGRWRRLAAWRFWRRPRLLVHLIGFALIVVVPALLFSAFLIVQFSQQQQEIAAAQVNDTAEIVSNAIDREIYGLVTSGRVLAASPTLIDGPLSQFSERTVAALAGTFTTAELVDRDMSVLVDTHETFPPPQARFPDPTLVKKVFDTRNWVISGVSFRKRRGQFVYQVALPVMIGGNVKYALVLSKATTSFEAVIADRNLPSRWSAIIKDGAGKRVFAAVTSDGRMRARQSVSYDNPSIIETVGNVGMGTDLIEASTVSSLSNWTTTVAVPSAVIGRPVMRSWMLLVGAGAVLLAFSVALGITFGRRLADPILKLSRQAEQIGRGEPATMISTDIAEIAQVSKVLAQASRERRESEEQNRFLMREMSHRAKNQYALIAAIARRAANESADTTQFLETLSEALGSLARSADLLSSGDWQSVSMVDLVKTQLQAFGSSSDQIVQDGPPLTINPTAAQTIGLALHELATNAAKYGALSVPEGKVQITWSTDDKLTLCWRESGGPTVTKPRRSGFGTLVTQKMTARGLGGTVDMDYAPAGVVWTLTVPIDSVRPRPDPAQGNERNSVKETG</sequence>
<evidence type="ECO:0000256" key="8">
    <source>
        <dbReference type="SAM" id="Coils"/>
    </source>
</evidence>
<keyword evidence="10" id="KW-0812">Transmembrane</keyword>
<evidence type="ECO:0000259" key="11">
    <source>
        <dbReference type="SMART" id="SM00911"/>
    </source>
</evidence>
<keyword evidence="8" id="KW-0175">Coiled coil</keyword>
<dbReference type="RefSeq" id="WP_209593105.1">
    <property type="nucleotide sequence ID" value="NZ_JAGJCF010000002.1"/>
</dbReference>
<comment type="caution">
    <text evidence="12">The sequence shown here is derived from an EMBL/GenBank/DDBJ whole genome shotgun (WGS) entry which is preliminary data.</text>
</comment>
<protein>
    <recommendedName>
        <fullName evidence="2">histidine kinase</fullName>
        <ecNumber evidence="2">2.7.13.3</ecNumber>
    </recommendedName>
</protein>
<dbReference type="Pfam" id="PF07536">
    <property type="entry name" value="HWE_HK"/>
    <property type="match status" value="1"/>
</dbReference>
<dbReference type="SMART" id="SM00911">
    <property type="entry name" value="HWE_HK"/>
    <property type="match status" value="1"/>
</dbReference>
<dbReference type="InterPro" id="IPR011102">
    <property type="entry name" value="Sig_transdc_His_kinase_HWE"/>
</dbReference>
<evidence type="ECO:0000256" key="2">
    <source>
        <dbReference type="ARBA" id="ARBA00012438"/>
    </source>
</evidence>
<feature type="transmembrane region" description="Helical" evidence="10">
    <location>
        <begin position="41"/>
        <end position="65"/>
    </location>
</feature>
<evidence type="ECO:0000256" key="5">
    <source>
        <dbReference type="ARBA" id="ARBA00022741"/>
    </source>
</evidence>
<evidence type="ECO:0000256" key="6">
    <source>
        <dbReference type="ARBA" id="ARBA00022777"/>
    </source>
</evidence>
<feature type="transmembrane region" description="Helical" evidence="10">
    <location>
        <begin position="305"/>
        <end position="326"/>
    </location>
</feature>
<keyword evidence="5" id="KW-0547">Nucleotide-binding</keyword>
<keyword evidence="10" id="KW-1133">Transmembrane helix</keyword>
<dbReference type="Gene3D" id="3.30.565.10">
    <property type="entry name" value="Histidine kinase-like ATPase, C-terminal domain"/>
    <property type="match status" value="1"/>
</dbReference>
<evidence type="ECO:0000256" key="7">
    <source>
        <dbReference type="ARBA" id="ARBA00022840"/>
    </source>
</evidence>
<keyword evidence="10" id="KW-0472">Membrane</keyword>
<gene>
    <name evidence="12" type="ORF">J6595_03695</name>
</gene>
<keyword evidence="13" id="KW-1185">Reference proteome</keyword>
<evidence type="ECO:0000256" key="1">
    <source>
        <dbReference type="ARBA" id="ARBA00000085"/>
    </source>
</evidence>
<evidence type="ECO:0000256" key="3">
    <source>
        <dbReference type="ARBA" id="ARBA00022553"/>
    </source>
</evidence>
<keyword evidence="7" id="KW-0067">ATP-binding</keyword>
<feature type="domain" description="Signal transduction histidine kinase HWE region" evidence="11">
    <location>
        <begin position="387"/>
        <end position="468"/>
    </location>
</feature>
<keyword evidence="3" id="KW-0597">Phosphoprotein</keyword>
<keyword evidence="6" id="KW-0418">Kinase</keyword>
<dbReference type="InterPro" id="IPR036890">
    <property type="entry name" value="HATPase_C_sf"/>
</dbReference>
<reference evidence="12 13" key="1">
    <citation type="submission" date="2021-04" db="EMBL/GenBank/DDBJ databases">
        <title>Whole genome sequence of Jiella sp. KSK16Y-1.</title>
        <authorList>
            <person name="Tuo L."/>
        </authorList>
    </citation>
    <scope>NUCLEOTIDE SEQUENCE [LARGE SCALE GENOMIC DNA]</scope>
    <source>
        <strain evidence="12 13">KSK16Y-1</strain>
    </source>
</reference>
<keyword evidence="4" id="KW-0808">Transferase</keyword>
<organism evidence="12 13">
    <name type="scientific">Jiella mangrovi</name>
    <dbReference type="NCBI Taxonomy" id="2821407"/>
    <lineage>
        <taxon>Bacteria</taxon>
        <taxon>Pseudomonadati</taxon>
        <taxon>Pseudomonadota</taxon>
        <taxon>Alphaproteobacteria</taxon>
        <taxon>Hyphomicrobiales</taxon>
        <taxon>Aurantimonadaceae</taxon>
        <taxon>Jiella</taxon>
    </lineage>
</organism>
<comment type="catalytic activity">
    <reaction evidence="1">
        <text>ATP + protein L-histidine = ADP + protein N-phospho-L-histidine.</text>
        <dbReference type="EC" id="2.7.13.3"/>
    </reaction>
</comment>
<accession>A0ABS4BDT4</accession>
<dbReference type="Gene3D" id="6.10.340.10">
    <property type="match status" value="1"/>
</dbReference>
<evidence type="ECO:0000256" key="4">
    <source>
        <dbReference type="ARBA" id="ARBA00022679"/>
    </source>
</evidence>
<evidence type="ECO:0000256" key="10">
    <source>
        <dbReference type="SAM" id="Phobius"/>
    </source>
</evidence>
<dbReference type="EC" id="2.7.13.3" evidence="2"/>
<name>A0ABS4BDT4_9HYPH</name>
<proteinExistence type="predicted"/>
<feature type="region of interest" description="Disordered" evidence="9">
    <location>
        <begin position="569"/>
        <end position="589"/>
    </location>
</feature>
<evidence type="ECO:0000256" key="9">
    <source>
        <dbReference type="SAM" id="MobiDB-lite"/>
    </source>
</evidence>
<dbReference type="SUPFAM" id="SSF55874">
    <property type="entry name" value="ATPase domain of HSP90 chaperone/DNA topoisomerase II/histidine kinase"/>
    <property type="match status" value="1"/>
</dbReference>
<dbReference type="EMBL" id="JAGJCF010000002">
    <property type="protein sequence ID" value="MBP0614677.1"/>
    <property type="molecule type" value="Genomic_DNA"/>
</dbReference>
<evidence type="ECO:0000313" key="13">
    <source>
        <dbReference type="Proteomes" id="UP000678276"/>
    </source>
</evidence>
<evidence type="ECO:0000313" key="12">
    <source>
        <dbReference type="EMBL" id="MBP0614677.1"/>
    </source>
</evidence>
<dbReference type="Proteomes" id="UP000678276">
    <property type="component" value="Unassembled WGS sequence"/>
</dbReference>
<feature type="coiled-coil region" evidence="8">
    <location>
        <begin position="360"/>
        <end position="387"/>
    </location>
</feature>
<dbReference type="PANTHER" id="PTHR41523">
    <property type="entry name" value="TWO-COMPONENT SYSTEM SENSOR PROTEIN"/>
    <property type="match status" value="1"/>
</dbReference>
<dbReference type="PANTHER" id="PTHR41523:SF8">
    <property type="entry name" value="ETHYLENE RESPONSE SENSOR PROTEIN"/>
    <property type="match status" value="1"/>
</dbReference>